<proteinExistence type="predicted"/>
<accession>A0A9Y2B9M9</accession>
<organism evidence="2 3">
    <name type="scientific">Altererythrobacter rubellus</name>
    <dbReference type="NCBI Taxonomy" id="2173831"/>
    <lineage>
        <taxon>Bacteria</taxon>
        <taxon>Pseudomonadati</taxon>
        <taxon>Pseudomonadota</taxon>
        <taxon>Alphaproteobacteria</taxon>
        <taxon>Sphingomonadales</taxon>
        <taxon>Erythrobacteraceae</taxon>
        <taxon>Altererythrobacter</taxon>
    </lineage>
</organism>
<keyword evidence="1" id="KW-0732">Signal</keyword>
<evidence type="ECO:0000313" key="2">
    <source>
        <dbReference type="EMBL" id="WIW95555.1"/>
    </source>
</evidence>
<reference evidence="2 3" key="1">
    <citation type="submission" date="2023-06" db="EMBL/GenBank/DDBJ databases">
        <title>Altererythrobacter rubellus NBRC 112769 genome.</title>
        <authorList>
            <person name="Zhang K."/>
        </authorList>
    </citation>
    <scope>NUCLEOTIDE SEQUENCE [LARGE SCALE GENOMIC DNA]</scope>
    <source>
        <strain evidence="2 3">NBRC 112769</strain>
    </source>
</reference>
<keyword evidence="3" id="KW-1185">Reference proteome</keyword>
<dbReference type="RefSeq" id="WP_285975870.1">
    <property type="nucleotide sequence ID" value="NZ_CP127221.1"/>
</dbReference>
<dbReference type="KEGG" id="arue:QQX03_00130"/>
<dbReference type="AlphaFoldDB" id="A0A9Y2B9M9"/>
<dbReference type="EMBL" id="CP127221">
    <property type="protein sequence ID" value="WIW95555.1"/>
    <property type="molecule type" value="Genomic_DNA"/>
</dbReference>
<name>A0A9Y2B9M9_9SPHN</name>
<sequence>MSKQLAISSTFSTFALAAMALLWSPDQVGPHWAETQVPVQAETLTLDLPVPSLFRD</sequence>
<gene>
    <name evidence="2" type="ORF">QQX03_00130</name>
</gene>
<protein>
    <submittedName>
        <fullName evidence="2">Uncharacterized protein</fullName>
    </submittedName>
</protein>
<feature type="signal peptide" evidence="1">
    <location>
        <begin position="1"/>
        <end position="17"/>
    </location>
</feature>
<evidence type="ECO:0000256" key="1">
    <source>
        <dbReference type="SAM" id="SignalP"/>
    </source>
</evidence>
<feature type="chain" id="PRO_5040852412" evidence="1">
    <location>
        <begin position="18"/>
        <end position="56"/>
    </location>
</feature>
<evidence type="ECO:0000313" key="3">
    <source>
        <dbReference type="Proteomes" id="UP001231445"/>
    </source>
</evidence>
<dbReference type="Proteomes" id="UP001231445">
    <property type="component" value="Chromosome"/>
</dbReference>